<dbReference type="Proteomes" id="UP000594220">
    <property type="component" value="Unplaced"/>
</dbReference>
<dbReference type="AlphaFoldDB" id="A0A7M4EBL6"/>
<dbReference type="OMA" id="EEVWIIS"/>
<evidence type="ECO:0000259" key="6">
    <source>
        <dbReference type="PROSITE" id="PS50222"/>
    </source>
</evidence>
<dbReference type="PROSITE" id="PS50222">
    <property type="entry name" value="EF_HAND_2"/>
    <property type="match status" value="1"/>
</dbReference>
<dbReference type="Gene3D" id="1.10.238.10">
    <property type="entry name" value="EF-hand"/>
    <property type="match status" value="2"/>
</dbReference>
<accession>A0A7M4EBL6</accession>
<dbReference type="GeneTree" id="ENSGT00940000158080"/>
<feature type="domain" description="EH" evidence="5">
    <location>
        <begin position="27"/>
        <end position="113"/>
    </location>
</feature>
<evidence type="ECO:0000256" key="4">
    <source>
        <dbReference type="SAM" id="MobiDB-lite"/>
    </source>
</evidence>
<keyword evidence="1" id="KW-0479">Metal-binding</keyword>
<dbReference type="GO" id="GO:0006897">
    <property type="term" value="P:endocytosis"/>
    <property type="evidence" value="ECO:0007669"/>
    <property type="project" value="TreeGrafter"/>
</dbReference>
<evidence type="ECO:0000256" key="3">
    <source>
        <dbReference type="SAM" id="Coils"/>
    </source>
</evidence>
<dbReference type="GO" id="GO:0005975">
    <property type="term" value="P:carbohydrate metabolic process"/>
    <property type="evidence" value="ECO:0007669"/>
    <property type="project" value="InterPro"/>
</dbReference>
<feature type="domain" description="EF-hand" evidence="6">
    <location>
        <begin position="291"/>
        <end position="326"/>
    </location>
</feature>
<dbReference type="SMART" id="SM00027">
    <property type="entry name" value="EH"/>
    <property type="match status" value="2"/>
</dbReference>
<dbReference type="PROSITE" id="PS00018">
    <property type="entry name" value="EF_HAND_1"/>
    <property type="match status" value="1"/>
</dbReference>
<dbReference type="PANTHER" id="PTHR11216">
    <property type="entry name" value="EH DOMAIN"/>
    <property type="match status" value="1"/>
</dbReference>
<evidence type="ECO:0000256" key="2">
    <source>
        <dbReference type="ARBA" id="ARBA00022837"/>
    </source>
</evidence>
<reference evidence="7" key="2">
    <citation type="submission" date="2025-09" db="UniProtKB">
        <authorList>
            <consortium name="Ensembl"/>
        </authorList>
    </citation>
    <scope>IDENTIFICATION</scope>
</reference>
<feature type="coiled-coil region" evidence="3">
    <location>
        <begin position="576"/>
        <end position="614"/>
    </location>
</feature>
<dbReference type="GO" id="GO:0005737">
    <property type="term" value="C:cytoplasm"/>
    <property type="evidence" value="ECO:0007669"/>
    <property type="project" value="TreeGrafter"/>
</dbReference>
<feature type="region of interest" description="Disordered" evidence="4">
    <location>
        <begin position="153"/>
        <end position="251"/>
    </location>
</feature>
<evidence type="ECO:0000313" key="8">
    <source>
        <dbReference type="Proteomes" id="UP000594220"/>
    </source>
</evidence>
<feature type="region of interest" description="Disordered" evidence="4">
    <location>
        <begin position="468"/>
        <end position="518"/>
    </location>
</feature>
<dbReference type="GO" id="GO:0005886">
    <property type="term" value="C:plasma membrane"/>
    <property type="evidence" value="ECO:0007669"/>
    <property type="project" value="TreeGrafter"/>
</dbReference>
<reference evidence="7" key="1">
    <citation type="submission" date="2025-08" db="UniProtKB">
        <authorList>
            <consortium name="Ensembl"/>
        </authorList>
    </citation>
    <scope>IDENTIFICATION</scope>
</reference>
<dbReference type="SUPFAM" id="SSF47473">
    <property type="entry name" value="EF-hand"/>
    <property type="match status" value="2"/>
</dbReference>
<keyword evidence="3" id="KW-0175">Coiled coil</keyword>
<feature type="compositionally biased region" description="Basic and acidic residues" evidence="4">
    <location>
        <begin position="153"/>
        <end position="162"/>
    </location>
</feature>
<dbReference type="GO" id="GO:0005509">
    <property type="term" value="F:calcium ion binding"/>
    <property type="evidence" value="ECO:0007669"/>
    <property type="project" value="InterPro"/>
</dbReference>
<dbReference type="Ensembl" id="ENSCPRT00005008635.1">
    <property type="protein sequence ID" value="ENSCPRP00005007376.1"/>
    <property type="gene ID" value="ENSCPRG00005005208.1"/>
</dbReference>
<dbReference type="InterPro" id="IPR011992">
    <property type="entry name" value="EF-hand-dom_pair"/>
</dbReference>
<evidence type="ECO:0000259" key="5">
    <source>
        <dbReference type="PROSITE" id="PS50031"/>
    </source>
</evidence>
<dbReference type="CDD" id="cd00052">
    <property type="entry name" value="EH"/>
    <property type="match status" value="1"/>
</dbReference>
<protein>
    <submittedName>
        <fullName evidence="7">RALBP1 associated Eps domain containing 2</fullName>
    </submittedName>
</protein>
<gene>
    <name evidence="7" type="primary">REPS2</name>
</gene>
<keyword evidence="2" id="KW-0106">Calcium</keyword>
<name>A0A7M4EBL6_CROPO</name>
<dbReference type="PANTHER" id="PTHR11216:SF64">
    <property type="entry name" value="RALBP1-ASSOCIATED EPS DOMAIN-CONTAINING PROTEIN 2"/>
    <property type="match status" value="1"/>
</dbReference>
<feature type="compositionally biased region" description="Pro residues" evidence="4">
    <location>
        <begin position="476"/>
        <end position="486"/>
    </location>
</feature>
<dbReference type="Pfam" id="PF12763">
    <property type="entry name" value="EH"/>
    <property type="match status" value="2"/>
</dbReference>
<dbReference type="PROSITE" id="PS50031">
    <property type="entry name" value="EH"/>
    <property type="match status" value="2"/>
</dbReference>
<evidence type="ECO:0000313" key="7">
    <source>
        <dbReference type="Ensembl" id="ENSCPRP00005007376.1"/>
    </source>
</evidence>
<feature type="compositionally biased region" description="Pro residues" evidence="4">
    <location>
        <begin position="166"/>
        <end position="176"/>
    </location>
</feature>
<feature type="domain" description="EH" evidence="5">
    <location>
        <begin position="258"/>
        <end position="342"/>
    </location>
</feature>
<dbReference type="InterPro" id="IPR000261">
    <property type="entry name" value="EH_dom"/>
</dbReference>
<feature type="compositionally biased region" description="Basic and acidic residues" evidence="4">
    <location>
        <begin position="194"/>
        <end position="208"/>
    </location>
</feature>
<keyword evidence="8" id="KW-1185">Reference proteome</keyword>
<dbReference type="InterPro" id="IPR018247">
    <property type="entry name" value="EF_Hand_1_Ca_BS"/>
</dbReference>
<feature type="region of interest" description="Disordered" evidence="4">
    <location>
        <begin position="434"/>
        <end position="456"/>
    </location>
</feature>
<organism evidence="7 8">
    <name type="scientific">Crocodylus porosus</name>
    <name type="common">Saltwater crocodile</name>
    <name type="synonym">Estuarine crocodile</name>
    <dbReference type="NCBI Taxonomy" id="8502"/>
    <lineage>
        <taxon>Eukaryota</taxon>
        <taxon>Metazoa</taxon>
        <taxon>Chordata</taxon>
        <taxon>Craniata</taxon>
        <taxon>Vertebrata</taxon>
        <taxon>Euteleostomi</taxon>
        <taxon>Archelosauria</taxon>
        <taxon>Archosauria</taxon>
        <taxon>Crocodylia</taxon>
        <taxon>Longirostres</taxon>
        <taxon>Crocodylidae</taxon>
        <taxon>Crocodylus</taxon>
    </lineage>
</organism>
<dbReference type="InterPro" id="IPR002048">
    <property type="entry name" value="EF_hand_dom"/>
</dbReference>
<proteinExistence type="predicted"/>
<dbReference type="GO" id="GO:0016197">
    <property type="term" value="P:endosomal transport"/>
    <property type="evidence" value="ECO:0007669"/>
    <property type="project" value="TreeGrafter"/>
</dbReference>
<sequence>RKPGSGGGSRPGAAAAPALLLPLSEAEQQCYAELFARCRPGPAPEAAAGGSGVAELFRASQLPADALHQITELCGAKRVGYFGPAQFYVALKLIAAAQSGLPVRLESIKSELPLPRFVALKNDSEMRYGTPAEILGAKHQIPHTALDKNSFKRADEGDKQETKSPPVSPVGSPPASPSSYQRVPLSYGYSKSRSGHEQKHGASYESRHSAHQQDGSAAGNYGAKSAHGQLSRSLSAEKEPQNSSSNYSDDPWRITEEQRDYYLNQFKTLQPDLNSFISGTVAKNFFTKSKLPIPELSHIWELSDVDCDGALTLAEFCAAFHLIVARKNGYPLPDKLPETLLPDYLQTASLKPIRDCALFDSYSESLPVSQQTRDFNRTEVRNVPKICALNISTTVKTIPKEFQHLAIKTVKDFVFLYYFLFPFRSYSSTSIEDAMKKGEEPPTPPPRPQKSHSRASSLDLNKIFQQNTQAARSGWLPPPPALPPRPLVSQTEQVSEIELHPQMNRVPPQTEESSPTKKEILLTQPPSKPIRRKFRPENQMLENQELSPTISAASSLSAVKSHHPVQKQSSKQKRAIQTAIRKNKEANAVLARLNSELQQQLKEVHKERIALETQLEQLRPVTVL</sequence>
<evidence type="ECO:0000256" key="1">
    <source>
        <dbReference type="ARBA" id="ARBA00022723"/>
    </source>
</evidence>